<evidence type="ECO:0000313" key="2">
    <source>
        <dbReference type="Proteomes" id="UP000241421"/>
    </source>
</evidence>
<protein>
    <submittedName>
        <fullName evidence="1">Uncharacterized protein</fullName>
    </submittedName>
</protein>
<organism evidence="1 2">
    <name type="scientific">Massilia glaciei</name>
    <dbReference type="NCBI Taxonomy" id="1524097"/>
    <lineage>
        <taxon>Bacteria</taxon>
        <taxon>Pseudomonadati</taxon>
        <taxon>Pseudomonadota</taxon>
        <taxon>Betaproteobacteria</taxon>
        <taxon>Burkholderiales</taxon>
        <taxon>Oxalobacteraceae</taxon>
        <taxon>Telluria group</taxon>
        <taxon>Massilia</taxon>
    </lineage>
</organism>
<dbReference type="Proteomes" id="UP000241421">
    <property type="component" value="Unassembled WGS sequence"/>
</dbReference>
<gene>
    <name evidence="1" type="ORF">C7C56_010485</name>
</gene>
<sequence length="180" mass="19950">MGIFDWFKKPRVSLEQLSYDVAYQIFPHHTHHKMPELLAMVASDPANVGKVFYFAACVGRAIRGLDIDAGKYRLHQVALDATRRCLVLEYPQPKPTGGSGQSFSDSIKAIQSGEMVIAPFFSAAIIEEGRDAVRFFVLGQASLGPGTVLRFVERDGQNRNLGPGPEPRLELFLQALARDF</sequence>
<dbReference type="OrthoDB" id="8777687at2"/>
<comment type="caution">
    <text evidence="1">The sequence shown here is derived from an EMBL/GenBank/DDBJ whole genome shotgun (WGS) entry which is preliminary data.</text>
</comment>
<keyword evidence="2" id="KW-1185">Reference proteome</keyword>
<evidence type="ECO:0000313" key="1">
    <source>
        <dbReference type="EMBL" id="PWF48725.1"/>
    </source>
</evidence>
<name>A0A2U2HMT2_9BURK</name>
<proteinExistence type="predicted"/>
<dbReference type="RefSeq" id="WP_106757367.1">
    <property type="nucleotide sequence ID" value="NZ_PXWF02000155.1"/>
</dbReference>
<dbReference type="AlphaFoldDB" id="A0A2U2HMT2"/>
<dbReference type="EMBL" id="PXWF02000155">
    <property type="protein sequence ID" value="PWF48725.1"/>
    <property type="molecule type" value="Genomic_DNA"/>
</dbReference>
<accession>A0A2U2HMT2</accession>
<reference evidence="1 2" key="1">
    <citation type="submission" date="2018-04" db="EMBL/GenBank/DDBJ databases">
        <title>Massilia violaceinigra sp. nov., a novel purple-pigmented bacterium isolated from Tianshan glacier, Xinjiang, China.</title>
        <authorList>
            <person name="Wang H."/>
        </authorList>
    </citation>
    <scope>NUCLEOTIDE SEQUENCE [LARGE SCALE GENOMIC DNA]</scope>
    <source>
        <strain evidence="1 2">B448-2</strain>
    </source>
</reference>